<dbReference type="EMBL" id="JAPFFF010000012">
    <property type="protein sequence ID" value="KAK8876385.1"/>
    <property type="molecule type" value="Genomic_DNA"/>
</dbReference>
<reference evidence="2 3" key="1">
    <citation type="submission" date="2024-04" db="EMBL/GenBank/DDBJ databases">
        <title>Tritrichomonas musculus Genome.</title>
        <authorList>
            <person name="Alves-Ferreira E."/>
            <person name="Grigg M."/>
            <person name="Lorenzi H."/>
            <person name="Galac M."/>
        </authorList>
    </citation>
    <scope>NUCLEOTIDE SEQUENCE [LARGE SCALE GENOMIC DNA]</scope>
    <source>
        <strain evidence="2 3">EAF2021</strain>
    </source>
</reference>
<sequence length="442" mass="52175">MDKVNQIAFNTSSILNIPLQKYEEDFTFVVNGKYFKTSRVVADLLSSKVVQLHFSDPTLKEYSFQTNQNGDFQKILDFIIFHKVDIDLKDIPYVLEIFEILENQSFKIINDFSTTEISLDSVFNNILQHERYNIFYSSQLAKDIEYISQNFYSLKENHIQIFKTLKLGTIELILNNPNLQLESEDQLISIINQIYSENNNYAALYDNVKFFNVTKEKMSEFLNFFSIFDITQKTWQSLSYLIQKSSIDTIELAQKNSKNNRYHILHKNTKFEKGGEFKGIIQYLKKLNQYNLKDVIEITASSVRDDSEIYSFQHAIEYDDLESYFESEDSDDSWICFDFKDKKIKLENYTLRSFNKGKSSGHLKSWVIEASNDENKKDWKIVDKHENCDLLQGQNFVHTFSVQNENKESFRYIRLRQIGQSWSGNKYLNLNSIEFYGDLIIF</sequence>
<evidence type="ECO:0000313" key="2">
    <source>
        <dbReference type="EMBL" id="KAK8876385.1"/>
    </source>
</evidence>
<dbReference type="Gene3D" id="2.60.120.260">
    <property type="entry name" value="Galactose-binding domain-like"/>
    <property type="match status" value="1"/>
</dbReference>
<dbReference type="Pfam" id="PF07738">
    <property type="entry name" value="Sad1_UNC"/>
    <property type="match status" value="1"/>
</dbReference>
<protein>
    <recommendedName>
        <fullName evidence="1">SUN domain-containing protein</fullName>
    </recommendedName>
</protein>
<dbReference type="InterPro" id="IPR008979">
    <property type="entry name" value="Galactose-bd-like_sf"/>
</dbReference>
<keyword evidence="3" id="KW-1185">Reference proteome</keyword>
<organism evidence="2 3">
    <name type="scientific">Tritrichomonas musculus</name>
    <dbReference type="NCBI Taxonomy" id="1915356"/>
    <lineage>
        <taxon>Eukaryota</taxon>
        <taxon>Metamonada</taxon>
        <taxon>Parabasalia</taxon>
        <taxon>Tritrichomonadida</taxon>
        <taxon>Tritrichomonadidae</taxon>
        <taxon>Tritrichomonas</taxon>
    </lineage>
</organism>
<proteinExistence type="predicted"/>
<accession>A0ABR2JGW1</accession>
<gene>
    <name evidence="2" type="ORF">M9Y10_006589</name>
</gene>
<evidence type="ECO:0000313" key="3">
    <source>
        <dbReference type="Proteomes" id="UP001470230"/>
    </source>
</evidence>
<name>A0ABR2JGW1_9EUKA</name>
<dbReference type="Proteomes" id="UP001470230">
    <property type="component" value="Unassembled WGS sequence"/>
</dbReference>
<dbReference type="InterPro" id="IPR012919">
    <property type="entry name" value="SUN_dom"/>
</dbReference>
<comment type="caution">
    <text evidence="2">The sequence shown here is derived from an EMBL/GenBank/DDBJ whole genome shotgun (WGS) entry which is preliminary data.</text>
</comment>
<feature type="domain" description="SUN" evidence="1">
    <location>
        <begin position="333"/>
        <end position="438"/>
    </location>
</feature>
<evidence type="ECO:0000259" key="1">
    <source>
        <dbReference type="Pfam" id="PF07738"/>
    </source>
</evidence>
<dbReference type="SUPFAM" id="SSF49785">
    <property type="entry name" value="Galactose-binding domain-like"/>
    <property type="match status" value="1"/>
</dbReference>